<protein>
    <submittedName>
        <fullName evidence="1">Uncharacterized protein</fullName>
    </submittedName>
</protein>
<reference evidence="1" key="1">
    <citation type="submission" date="2014-05" db="EMBL/GenBank/DDBJ databases">
        <authorList>
            <person name="Chronopoulou M."/>
        </authorList>
    </citation>
    <scope>NUCLEOTIDE SEQUENCE</scope>
    <source>
        <tissue evidence="1">Whole organism</tissue>
    </source>
</reference>
<accession>A0A0K2UR33</accession>
<organism evidence="1">
    <name type="scientific">Lepeophtheirus salmonis</name>
    <name type="common">Salmon louse</name>
    <name type="synonym">Caligus salmonis</name>
    <dbReference type="NCBI Taxonomy" id="72036"/>
    <lineage>
        <taxon>Eukaryota</taxon>
        <taxon>Metazoa</taxon>
        <taxon>Ecdysozoa</taxon>
        <taxon>Arthropoda</taxon>
        <taxon>Crustacea</taxon>
        <taxon>Multicrustacea</taxon>
        <taxon>Hexanauplia</taxon>
        <taxon>Copepoda</taxon>
        <taxon>Siphonostomatoida</taxon>
        <taxon>Caligidae</taxon>
        <taxon>Lepeophtheirus</taxon>
    </lineage>
</organism>
<dbReference type="EMBL" id="HACA01023164">
    <property type="protein sequence ID" value="CDW40525.1"/>
    <property type="molecule type" value="Transcribed_RNA"/>
</dbReference>
<dbReference type="EMBL" id="HACA01023168">
    <property type="protein sequence ID" value="CDW40529.1"/>
    <property type="molecule type" value="Transcribed_RNA"/>
</dbReference>
<name>A0A0K2UR33_LEPSM</name>
<evidence type="ECO:0000313" key="1">
    <source>
        <dbReference type="EMBL" id="CDW40525.1"/>
    </source>
</evidence>
<proteinExistence type="predicted"/>
<sequence length="13" mass="1454">MYVLLSIEVTSAQ</sequence>